<name>A0AAN6PVD2_9PEZI</name>
<reference evidence="1" key="1">
    <citation type="journal article" date="2023" name="Mol. Phylogenet. Evol.">
        <title>Genome-scale phylogeny and comparative genomics of the fungal order Sordariales.</title>
        <authorList>
            <person name="Hensen N."/>
            <person name="Bonometti L."/>
            <person name="Westerberg I."/>
            <person name="Brannstrom I.O."/>
            <person name="Guillou S."/>
            <person name="Cros-Aarteil S."/>
            <person name="Calhoun S."/>
            <person name="Haridas S."/>
            <person name="Kuo A."/>
            <person name="Mondo S."/>
            <person name="Pangilinan J."/>
            <person name="Riley R."/>
            <person name="LaButti K."/>
            <person name="Andreopoulos B."/>
            <person name="Lipzen A."/>
            <person name="Chen C."/>
            <person name="Yan M."/>
            <person name="Daum C."/>
            <person name="Ng V."/>
            <person name="Clum A."/>
            <person name="Steindorff A."/>
            <person name="Ohm R.A."/>
            <person name="Martin F."/>
            <person name="Silar P."/>
            <person name="Natvig D.O."/>
            <person name="Lalanne C."/>
            <person name="Gautier V."/>
            <person name="Ament-Velasquez S.L."/>
            <person name="Kruys A."/>
            <person name="Hutchinson M.I."/>
            <person name="Powell A.J."/>
            <person name="Barry K."/>
            <person name="Miller A.N."/>
            <person name="Grigoriev I.V."/>
            <person name="Debuchy R."/>
            <person name="Gladieux P."/>
            <person name="Hiltunen Thoren M."/>
            <person name="Johannesson H."/>
        </authorList>
    </citation>
    <scope>NUCLEOTIDE SEQUENCE</scope>
    <source>
        <strain evidence="1">CBS 757.83</strain>
    </source>
</reference>
<reference evidence="1" key="2">
    <citation type="submission" date="2023-05" db="EMBL/GenBank/DDBJ databases">
        <authorList>
            <consortium name="Lawrence Berkeley National Laboratory"/>
            <person name="Steindorff A."/>
            <person name="Hensen N."/>
            <person name="Bonometti L."/>
            <person name="Westerberg I."/>
            <person name="Brannstrom I.O."/>
            <person name="Guillou S."/>
            <person name="Cros-Aarteil S."/>
            <person name="Calhoun S."/>
            <person name="Haridas S."/>
            <person name="Kuo A."/>
            <person name="Mondo S."/>
            <person name="Pangilinan J."/>
            <person name="Riley R."/>
            <person name="Labutti K."/>
            <person name="Andreopoulos B."/>
            <person name="Lipzen A."/>
            <person name="Chen C."/>
            <person name="Yanf M."/>
            <person name="Daum C."/>
            <person name="Ng V."/>
            <person name="Clum A."/>
            <person name="Ohm R."/>
            <person name="Martin F."/>
            <person name="Silar P."/>
            <person name="Natvig D."/>
            <person name="Lalanne C."/>
            <person name="Gautier V."/>
            <person name="Ament-Velasquez S.L."/>
            <person name="Kruys A."/>
            <person name="Hutchinson M.I."/>
            <person name="Powell A.J."/>
            <person name="Barry K."/>
            <person name="Miller A.N."/>
            <person name="Grigoriev I.V."/>
            <person name="Debuchy R."/>
            <person name="Gladieux P."/>
            <person name="Thoren M.H."/>
            <person name="Johannesson H."/>
        </authorList>
    </citation>
    <scope>NUCLEOTIDE SEQUENCE</scope>
    <source>
        <strain evidence="1">CBS 757.83</strain>
    </source>
</reference>
<gene>
    <name evidence="1" type="ORF">N658DRAFT_292882</name>
</gene>
<dbReference type="Proteomes" id="UP001305647">
    <property type="component" value="Unassembled WGS sequence"/>
</dbReference>
<dbReference type="EMBL" id="MU863677">
    <property type="protein sequence ID" value="KAK4097339.1"/>
    <property type="molecule type" value="Genomic_DNA"/>
</dbReference>
<protein>
    <submittedName>
        <fullName evidence="1">Uncharacterized protein</fullName>
    </submittedName>
</protein>
<evidence type="ECO:0000313" key="1">
    <source>
        <dbReference type="EMBL" id="KAK4097339.1"/>
    </source>
</evidence>
<evidence type="ECO:0000313" key="2">
    <source>
        <dbReference type="Proteomes" id="UP001305647"/>
    </source>
</evidence>
<keyword evidence="2" id="KW-1185">Reference proteome</keyword>
<accession>A0AAN6PVD2</accession>
<dbReference type="AlphaFoldDB" id="A0AAN6PVD2"/>
<proteinExistence type="predicted"/>
<organism evidence="1 2">
    <name type="scientific">Parathielavia hyrcaniae</name>
    <dbReference type="NCBI Taxonomy" id="113614"/>
    <lineage>
        <taxon>Eukaryota</taxon>
        <taxon>Fungi</taxon>
        <taxon>Dikarya</taxon>
        <taxon>Ascomycota</taxon>
        <taxon>Pezizomycotina</taxon>
        <taxon>Sordariomycetes</taxon>
        <taxon>Sordariomycetidae</taxon>
        <taxon>Sordariales</taxon>
        <taxon>Chaetomiaceae</taxon>
        <taxon>Parathielavia</taxon>
    </lineage>
</organism>
<sequence length="178" mass="20222">MTVADFYSAKHSMLHLMLQAALDSGCKTPFVMPESLDRILEDLYDSFGDTLDVFPHDDPSAEDDPSRDACESWYSAHAEMEPELQPEPSVMSPSARWLCALAYVFWDRDRVQKQFRGGFGATPDTRTPEDNRGYQLIQESFDERSAIWRKGGTGYWSRNDTSRIVWSVRPPKTAATTS</sequence>
<comment type="caution">
    <text evidence="1">The sequence shown here is derived from an EMBL/GenBank/DDBJ whole genome shotgun (WGS) entry which is preliminary data.</text>
</comment>